<dbReference type="InterPro" id="IPR008913">
    <property type="entry name" value="Znf_CHY"/>
</dbReference>
<feature type="domain" description="CHY-type" evidence="8">
    <location>
        <begin position="551"/>
        <end position="621"/>
    </location>
</feature>
<dbReference type="SMART" id="SM00356">
    <property type="entry name" value="ZnF_C3H1"/>
    <property type="match status" value="1"/>
</dbReference>
<evidence type="ECO:0000313" key="10">
    <source>
        <dbReference type="Proteomes" id="UP000024635"/>
    </source>
</evidence>
<feature type="zinc finger region" description="C3H1-type" evidence="5">
    <location>
        <begin position="77"/>
        <end position="105"/>
    </location>
</feature>
<proteinExistence type="predicted"/>
<sequence>MVMLINKTLMRNSSTVNRKRSTCEFLLYVMTTNDTGDVNELAQPSPDRLAEAEDVTLVEKNVGSEKVSDAVPARSQKRRQRPCRYFNTPKGCKLGDSCPFRHSKKRTLNEAKVNDLGTQEDNTEHPKTDDTPPVQIVVPPNVRSNRFVPITTRVSREQKGEKAQLDAKKSDIMFFKRRFPKCIHTSSDDEDVIAFHYQVTDPEWVFDIRSIYFRVALHPGHPIDIPLVTVPFDQNEALPELLISHIESSSNEALKTKYTTFESKNAFEPVGKAFIRWLDRNILSLFVAGLKKTKLVKDAEAAGIHLVVPQAEPKPPREESVLEAETNDDVRESASSESSNLEVASVDAMAHLILSAEQPDGQKEAGNQAHSLSNQSVPQIEVALIWRDSSRNIASISSVRLHICSKCIRCGQEHDLSIPVDDQAVGWRCKRCQIAQSLRLRPELVHENSSVMALLDARGCRPLDCILQQSQLKFVCLACGKEDEVQKLNFGSTHKSWCRECHTLCEFTVTAVRFRGDLSKIPAEDLVTASKIPKAKKEVTKTVGSIVEGQPLPELGTCKHYKKSYRWFRFPCCGRAFPCDICHEESVAGEHEMKFANRMICGHCSKEQSYTAGKPCVNCNSSVTRNRSQFWEGGKGCRDQTIMSRNDAHKFMHRNKTIPKKKTQSTVPKK</sequence>
<dbReference type="SUPFAM" id="SSF161219">
    <property type="entry name" value="CHY zinc finger-like"/>
    <property type="match status" value="1"/>
</dbReference>
<dbReference type="PROSITE" id="PS50103">
    <property type="entry name" value="ZF_C3H1"/>
    <property type="match status" value="1"/>
</dbReference>
<dbReference type="STRING" id="53326.A0A016TZR7"/>
<evidence type="ECO:0000256" key="3">
    <source>
        <dbReference type="ARBA" id="ARBA00022833"/>
    </source>
</evidence>
<feature type="region of interest" description="Disordered" evidence="6">
    <location>
        <begin position="310"/>
        <end position="341"/>
    </location>
</feature>
<gene>
    <name evidence="9" type="primary">Acey_s0065.g3596</name>
    <name evidence="9" type="ORF">Y032_0065g3596</name>
</gene>
<organism evidence="9 10">
    <name type="scientific">Ancylostoma ceylanicum</name>
    <dbReference type="NCBI Taxonomy" id="53326"/>
    <lineage>
        <taxon>Eukaryota</taxon>
        <taxon>Metazoa</taxon>
        <taxon>Ecdysozoa</taxon>
        <taxon>Nematoda</taxon>
        <taxon>Chromadorea</taxon>
        <taxon>Rhabditida</taxon>
        <taxon>Rhabditina</taxon>
        <taxon>Rhabditomorpha</taxon>
        <taxon>Strongyloidea</taxon>
        <taxon>Ancylostomatidae</taxon>
        <taxon>Ancylostomatinae</taxon>
        <taxon>Ancylostoma</taxon>
    </lineage>
</organism>
<dbReference type="GO" id="GO:0008270">
    <property type="term" value="F:zinc ion binding"/>
    <property type="evidence" value="ECO:0007669"/>
    <property type="project" value="UniProtKB-KW"/>
</dbReference>
<evidence type="ECO:0000259" key="8">
    <source>
        <dbReference type="PROSITE" id="PS51266"/>
    </source>
</evidence>
<feature type="domain" description="C3H1-type" evidence="7">
    <location>
        <begin position="77"/>
        <end position="105"/>
    </location>
</feature>
<protein>
    <recommendedName>
        <fullName evidence="11">CHY zinc finger</fullName>
    </recommendedName>
</protein>
<evidence type="ECO:0000256" key="6">
    <source>
        <dbReference type="SAM" id="MobiDB-lite"/>
    </source>
</evidence>
<evidence type="ECO:0000256" key="1">
    <source>
        <dbReference type="ARBA" id="ARBA00022723"/>
    </source>
</evidence>
<feature type="region of interest" description="Disordered" evidence="6">
    <location>
        <begin position="109"/>
        <end position="138"/>
    </location>
</feature>
<keyword evidence="1 5" id="KW-0479">Metal-binding</keyword>
<evidence type="ECO:0008006" key="11">
    <source>
        <dbReference type="Google" id="ProtNLM"/>
    </source>
</evidence>
<evidence type="ECO:0000256" key="2">
    <source>
        <dbReference type="ARBA" id="ARBA00022771"/>
    </source>
</evidence>
<keyword evidence="2 4" id="KW-0863">Zinc-finger</keyword>
<dbReference type="PROSITE" id="PS51266">
    <property type="entry name" value="ZF_CHY"/>
    <property type="match status" value="1"/>
</dbReference>
<comment type="caution">
    <text evidence="9">The sequence shown here is derived from an EMBL/GenBank/DDBJ whole genome shotgun (WGS) entry which is preliminary data.</text>
</comment>
<evidence type="ECO:0000259" key="7">
    <source>
        <dbReference type="PROSITE" id="PS50103"/>
    </source>
</evidence>
<keyword evidence="10" id="KW-1185">Reference proteome</keyword>
<accession>A0A016TZR7</accession>
<dbReference type="InterPro" id="IPR000571">
    <property type="entry name" value="Znf_CCCH"/>
</dbReference>
<evidence type="ECO:0000256" key="4">
    <source>
        <dbReference type="PROSITE-ProRule" id="PRU00601"/>
    </source>
</evidence>
<dbReference type="InterPro" id="IPR037274">
    <property type="entry name" value="Znf_CHY_sf"/>
</dbReference>
<dbReference type="AlphaFoldDB" id="A0A016TZR7"/>
<dbReference type="SUPFAM" id="SSF90229">
    <property type="entry name" value="CCCH zinc finger"/>
    <property type="match status" value="1"/>
</dbReference>
<dbReference type="EMBL" id="JARK01001401">
    <property type="protein sequence ID" value="EYC08529.1"/>
    <property type="molecule type" value="Genomic_DNA"/>
</dbReference>
<name>A0A016TZR7_9BILA</name>
<evidence type="ECO:0000313" key="9">
    <source>
        <dbReference type="EMBL" id="EYC08529.1"/>
    </source>
</evidence>
<reference evidence="10" key="1">
    <citation type="journal article" date="2015" name="Nat. Genet.">
        <title>The genome and transcriptome of the zoonotic hookworm Ancylostoma ceylanicum identify infection-specific gene families.</title>
        <authorList>
            <person name="Schwarz E.M."/>
            <person name="Hu Y."/>
            <person name="Antoshechkin I."/>
            <person name="Miller M.M."/>
            <person name="Sternberg P.W."/>
            <person name="Aroian R.V."/>
        </authorList>
    </citation>
    <scope>NUCLEOTIDE SEQUENCE</scope>
    <source>
        <strain evidence="10">HY135</strain>
    </source>
</reference>
<evidence type="ECO:0000256" key="5">
    <source>
        <dbReference type="PROSITE-ProRule" id="PRU00723"/>
    </source>
</evidence>
<dbReference type="Proteomes" id="UP000024635">
    <property type="component" value="Unassembled WGS sequence"/>
</dbReference>
<keyword evidence="3 5" id="KW-0862">Zinc</keyword>
<dbReference type="OrthoDB" id="411372at2759"/>
<dbReference type="Gene3D" id="4.10.1000.10">
    <property type="entry name" value="Zinc finger, CCCH-type"/>
    <property type="match status" value="1"/>
</dbReference>
<dbReference type="Pfam" id="PF05495">
    <property type="entry name" value="zf-CHY"/>
    <property type="match status" value="1"/>
</dbReference>
<dbReference type="InterPro" id="IPR036855">
    <property type="entry name" value="Znf_CCCH_sf"/>
</dbReference>